<dbReference type="Proteomes" id="UP000662747">
    <property type="component" value="Chromosome"/>
</dbReference>
<dbReference type="EMBL" id="CP071090">
    <property type="protein sequence ID" value="QSQ21520.1"/>
    <property type="molecule type" value="Genomic_DNA"/>
</dbReference>
<sequence>MRLSAIAVVLLAACGPSSSVDEGLGLVGDLDTSEAGIIAFVRDGRYTSWLAEPAPRDSVRSHGPRVRVFFNDVLAESLRAGNRTHPLGSVTVKELYDSEGRTLRGHALDVKIAEGAGKDTWIFFEGLGPDYDDNYYGRGHSTCHGCHASNGRDYVATPLPE</sequence>
<dbReference type="Gene3D" id="3.50.70.20">
    <property type="entry name" value="Cytochrome P460"/>
    <property type="match status" value="1"/>
</dbReference>
<protein>
    <recommendedName>
        <fullName evidence="3">Cytochrome P460 domain-containing protein</fullName>
    </recommendedName>
</protein>
<evidence type="ECO:0008006" key="3">
    <source>
        <dbReference type="Google" id="ProtNLM"/>
    </source>
</evidence>
<accession>A0ABX7NVL1</accession>
<dbReference type="RefSeq" id="WP_206723097.1">
    <property type="nucleotide sequence ID" value="NZ_CP071090.1"/>
</dbReference>
<keyword evidence="2" id="KW-1185">Reference proteome</keyword>
<name>A0ABX7NVL1_9BACT</name>
<gene>
    <name evidence="1" type="ORF">JY651_41110</name>
</gene>
<reference evidence="1 2" key="1">
    <citation type="submission" date="2021-02" db="EMBL/GenBank/DDBJ databases">
        <title>De Novo genome assembly of isolated myxobacteria.</title>
        <authorList>
            <person name="Stevens D.C."/>
        </authorList>
    </citation>
    <scope>NUCLEOTIDE SEQUENCE [LARGE SCALE GENOMIC DNA]</scope>
    <source>
        <strain evidence="2">SCPEA02</strain>
    </source>
</reference>
<organism evidence="1 2">
    <name type="scientific">Pyxidicoccus parkwayensis</name>
    <dbReference type="NCBI Taxonomy" id="2813578"/>
    <lineage>
        <taxon>Bacteria</taxon>
        <taxon>Pseudomonadati</taxon>
        <taxon>Myxococcota</taxon>
        <taxon>Myxococcia</taxon>
        <taxon>Myxococcales</taxon>
        <taxon>Cystobacterineae</taxon>
        <taxon>Myxococcaceae</taxon>
        <taxon>Pyxidicoccus</taxon>
    </lineage>
</organism>
<evidence type="ECO:0000313" key="2">
    <source>
        <dbReference type="Proteomes" id="UP000662747"/>
    </source>
</evidence>
<evidence type="ECO:0000313" key="1">
    <source>
        <dbReference type="EMBL" id="QSQ21520.1"/>
    </source>
</evidence>
<proteinExistence type="predicted"/>
<dbReference type="InterPro" id="IPR038142">
    <property type="entry name" value="Cytochrome_P460_sp"/>
</dbReference>